<evidence type="ECO:0000256" key="11">
    <source>
        <dbReference type="RuleBase" id="RU361234"/>
    </source>
</evidence>
<evidence type="ECO:0000256" key="9">
    <source>
        <dbReference type="ARBA" id="ARBA00048248"/>
    </source>
</evidence>
<dbReference type="InParanoid" id="A0A1Y2GAZ2"/>
<dbReference type="GO" id="GO:0004831">
    <property type="term" value="F:tyrosine-tRNA ligase activity"/>
    <property type="evidence" value="ECO:0007669"/>
    <property type="project" value="UniProtKB-EC"/>
</dbReference>
<dbReference type="NCBIfam" id="TIGR00234">
    <property type="entry name" value="tyrS"/>
    <property type="match status" value="1"/>
</dbReference>
<dbReference type="HAMAP" id="MF_02006">
    <property type="entry name" value="Tyr_tRNA_synth_type1"/>
    <property type="match status" value="1"/>
</dbReference>
<reference evidence="13 14" key="1">
    <citation type="submission" date="2016-07" db="EMBL/GenBank/DDBJ databases">
        <title>Pervasive Adenine N6-methylation of Active Genes in Fungi.</title>
        <authorList>
            <consortium name="DOE Joint Genome Institute"/>
            <person name="Mondo S.J."/>
            <person name="Dannebaum R.O."/>
            <person name="Kuo R.C."/>
            <person name="Labutti K."/>
            <person name="Haridas S."/>
            <person name="Kuo A."/>
            <person name="Salamov A."/>
            <person name="Ahrendt S.R."/>
            <person name="Lipzen A."/>
            <person name="Sullivan W."/>
            <person name="Andreopoulos W.B."/>
            <person name="Clum A."/>
            <person name="Lindquist E."/>
            <person name="Daum C."/>
            <person name="Ramamoorthy G.K."/>
            <person name="Gryganskyi A."/>
            <person name="Culley D."/>
            <person name="Magnuson J.K."/>
            <person name="James T.Y."/>
            <person name="O'Malley M.A."/>
            <person name="Stajich J.E."/>
            <person name="Spatafora J.W."/>
            <person name="Visel A."/>
            <person name="Grigoriev I.V."/>
        </authorList>
    </citation>
    <scope>NUCLEOTIDE SEQUENCE [LARGE SCALE GENOMIC DNA]</scope>
    <source>
        <strain evidence="13 14">NRRL 3116</strain>
    </source>
</reference>
<dbReference type="FunCoup" id="A0A1Y2GAZ2">
    <property type="interactions" value="525"/>
</dbReference>
<dbReference type="EMBL" id="MCFF01000049">
    <property type="protein sequence ID" value="ORZ05728.1"/>
    <property type="molecule type" value="Genomic_DNA"/>
</dbReference>
<evidence type="ECO:0000256" key="5">
    <source>
        <dbReference type="ARBA" id="ARBA00022884"/>
    </source>
</evidence>
<keyword evidence="4 11" id="KW-0067">ATP-binding</keyword>
<dbReference type="CDD" id="cd00805">
    <property type="entry name" value="TyrRS_core"/>
    <property type="match status" value="1"/>
</dbReference>
<dbReference type="InterPro" id="IPR024088">
    <property type="entry name" value="Tyr-tRNA-ligase_bac-type"/>
</dbReference>
<gene>
    <name evidence="13" type="ORF">BCR41DRAFT_361623</name>
</gene>
<dbReference type="PANTHER" id="PTHR11766:SF0">
    <property type="entry name" value="TYROSINE--TRNA LIGASE, MITOCHONDRIAL"/>
    <property type="match status" value="1"/>
</dbReference>
<dbReference type="CDD" id="cd00165">
    <property type="entry name" value="S4"/>
    <property type="match status" value="1"/>
</dbReference>
<dbReference type="FunFam" id="1.10.240.10:FF:000001">
    <property type="entry name" value="Tyrosine--tRNA ligase"/>
    <property type="match status" value="1"/>
</dbReference>
<comment type="caution">
    <text evidence="13">The sequence shown here is derived from an EMBL/GenBank/DDBJ whole genome shotgun (WGS) entry which is preliminary data.</text>
</comment>
<evidence type="ECO:0000256" key="3">
    <source>
        <dbReference type="ARBA" id="ARBA00022741"/>
    </source>
</evidence>
<dbReference type="OrthoDB" id="337870at2759"/>
<comment type="catalytic activity">
    <reaction evidence="9 11">
        <text>tRNA(Tyr) + L-tyrosine + ATP = L-tyrosyl-tRNA(Tyr) + AMP + diphosphate + H(+)</text>
        <dbReference type="Rhea" id="RHEA:10220"/>
        <dbReference type="Rhea" id="RHEA-COMP:9706"/>
        <dbReference type="Rhea" id="RHEA-COMP:9707"/>
        <dbReference type="ChEBI" id="CHEBI:15378"/>
        <dbReference type="ChEBI" id="CHEBI:30616"/>
        <dbReference type="ChEBI" id="CHEBI:33019"/>
        <dbReference type="ChEBI" id="CHEBI:58315"/>
        <dbReference type="ChEBI" id="CHEBI:78442"/>
        <dbReference type="ChEBI" id="CHEBI:78536"/>
        <dbReference type="ChEBI" id="CHEBI:456215"/>
        <dbReference type="EC" id="6.1.1.1"/>
    </reaction>
</comment>
<dbReference type="GO" id="GO:0005739">
    <property type="term" value="C:mitochondrion"/>
    <property type="evidence" value="ECO:0007669"/>
    <property type="project" value="EnsemblFungi"/>
</dbReference>
<evidence type="ECO:0000256" key="10">
    <source>
        <dbReference type="PROSITE-ProRule" id="PRU00182"/>
    </source>
</evidence>
<dbReference type="Pfam" id="PF22421">
    <property type="entry name" value="SYY_C-terminal"/>
    <property type="match status" value="1"/>
</dbReference>
<evidence type="ECO:0000256" key="2">
    <source>
        <dbReference type="ARBA" id="ARBA00022598"/>
    </source>
</evidence>
<keyword evidence="3 11" id="KW-0547">Nucleotide-binding</keyword>
<dbReference type="PANTHER" id="PTHR11766">
    <property type="entry name" value="TYROSYL-TRNA SYNTHETASE"/>
    <property type="match status" value="1"/>
</dbReference>
<dbReference type="GO" id="GO:0005829">
    <property type="term" value="C:cytosol"/>
    <property type="evidence" value="ECO:0007669"/>
    <property type="project" value="TreeGrafter"/>
</dbReference>
<keyword evidence="2 11" id="KW-0436">Ligase</keyword>
<dbReference type="InterPro" id="IPR036986">
    <property type="entry name" value="S4_RNA-bd_sf"/>
</dbReference>
<keyword evidence="5 10" id="KW-0694">RNA-binding</keyword>
<dbReference type="Gene3D" id="1.10.240.10">
    <property type="entry name" value="Tyrosyl-Transfer RNA Synthetase"/>
    <property type="match status" value="1"/>
</dbReference>
<evidence type="ECO:0000313" key="13">
    <source>
        <dbReference type="EMBL" id="ORZ05728.1"/>
    </source>
</evidence>
<dbReference type="PROSITE" id="PS50889">
    <property type="entry name" value="S4"/>
    <property type="match status" value="1"/>
</dbReference>
<proteinExistence type="inferred from homology"/>
<keyword evidence="6 11" id="KW-0648">Protein biosynthesis</keyword>
<comment type="similarity">
    <text evidence="11">Belongs to the class-I aminoacyl-tRNA synthetase family.</text>
</comment>
<dbReference type="InterPro" id="IPR002305">
    <property type="entry name" value="aa-tRNA-synth_Ic"/>
</dbReference>
<evidence type="ECO:0000256" key="4">
    <source>
        <dbReference type="ARBA" id="ARBA00022840"/>
    </source>
</evidence>
<evidence type="ECO:0000256" key="1">
    <source>
        <dbReference type="ARBA" id="ARBA00013160"/>
    </source>
</evidence>
<accession>A0A1Y2GAZ2</accession>
<dbReference type="Gene3D" id="3.10.290.10">
    <property type="entry name" value="RNA-binding S4 domain"/>
    <property type="match status" value="1"/>
</dbReference>
<dbReference type="GO" id="GO:0005524">
    <property type="term" value="F:ATP binding"/>
    <property type="evidence" value="ECO:0007669"/>
    <property type="project" value="UniProtKB-KW"/>
</dbReference>
<dbReference type="InterPro" id="IPR002307">
    <property type="entry name" value="Tyr-tRNA-ligase"/>
</dbReference>
<dbReference type="AlphaFoldDB" id="A0A1Y2GAZ2"/>
<dbReference type="EC" id="6.1.1.1" evidence="1 11"/>
<dbReference type="STRING" id="64571.A0A1Y2GAZ2"/>
<dbReference type="PRINTS" id="PR01040">
    <property type="entry name" value="TRNASYNTHTYR"/>
</dbReference>
<evidence type="ECO:0000256" key="7">
    <source>
        <dbReference type="ARBA" id="ARBA00023146"/>
    </source>
</evidence>
<dbReference type="InterPro" id="IPR014729">
    <property type="entry name" value="Rossmann-like_a/b/a_fold"/>
</dbReference>
<keyword evidence="7 11" id="KW-0030">Aminoacyl-tRNA synthetase</keyword>
<dbReference type="Pfam" id="PF00579">
    <property type="entry name" value="tRNA-synt_1b"/>
    <property type="match status" value="1"/>
</dbReference>
<dbReference type="RefSeq" id="XP_021877215.1">
    <property type="nucleotide sequence ID" value="XM_022025569.1"/>
</dbReference>
<dbReference type="GeneID" id="33567413"/>
<dbReference type="InterPro" id="IPR054608">
    <property type="entry name" value="SYY-like_C"/>
</dbReference>
<protein>
    <recommendedName>
        <fullName evidence="1 11">Tyrosine--tRNA ligase</fullName>
        <ecNumber evidence="1 11">6.1.1.1</ecNumber>
    </recommendedName>
    <alternativeName>
        <fullName evidence="8 11">Tyrosyl-tRNA synthetase</fullName>
    </alternativeName>
</protein>
<dbReference type="InterPro" id="IPR024107">
    <property type="entry name" value="Tyr-tRNA-ligase_bac_1"/>
</dbReference>
<dbReference type="GO" id="GO:0070184">
    <property type="term" value="P:mitochondrial tyrosyl-tRNA aminoacylation"/>
    <property type="evidence" value="ECO:0007669"/>
    <property type="project" value="EnsemblFungi"/>
</dbReference>
<evidence type="ECO:0000256" key="8">
    <source>
        <dbReference type="ARBA" id="ARBA00033323"/>
    </source>
</evidence>
<dbReference type="SUPFAM" id="SSF55174">
    <property type="entry name" value="Alpha-L RNA-binding motif"/>
    <property type="match status" value="1"/>
</dbReference>
<feature type="domain" description="Tyrosine--tRNA ligase SYY-like C-terminal" evidence="12">
    <location>
        <begin position="425"/>
        <end position="490"/>
    </location>
</feature>
<dbReference type="Proteomes" id="UP000193648">
    <property type="component" value="Unassembled WGS sequence"/>
</dbReference>
<evidence type="ECO:0000313" key="14">
    <source>
        <dbReference type="Proteomes" id="UP000193648"/>
    </source>
</evidence>
<organism evidence="13 14">
    <name type="scientific">Lobosporangium transversale</name>
    <dbReference type="NCBI Taxonomy" id="64571"/>
    <lineage>
        <taxon>Eukaryota</taxon>
        <taxon>Fungi</taxon>
        <taxon>Fungi incertae sedis</taxon>
        <taxon>Mucoromycota</taxon>
        <taxon>Mortierellomycotina</taxon>
        <taxon>Mortierellomycetes</taxon>
        <taxon>Mortierellales</taxon>
        <taxon>Mortierellaceae</taxon>
        <taxon>Lobosporangium</taxon>
    </lineage>
</organism>
<name>A0A1Y2GAZ2_9FUNG</name>
<keyword evidence="14" id="KW-1185">Reference proteome</keyword>
<dbReference type="Gene3D" id="3.40.50.620">
    <property type="entry name" value="HUPs"/>
    <property type="match status" value="1"/>
</dbReference>
<evidence type="ECO:0000256" key="6">
    <source>
        <dbReference type="ARBA" id="ARBA00022917"/>
    </source>
</evidence>
<dbReference type="GO" id="GO:0003723">
    <property type="term" value="F:RNA binding"/>
    <property type="evidence" value="ECO:0007669"/>
    <property type="project" value="UniProtKB-KW"/>
</dbReference>
<dbReference type="SUPFAM" id="SSF52374">
    <property type="entry name" value="Nucleotidylyl transferase"/>
    <property type="match status" value="1"/>
</dbReference>
<evidence type="ECO:0000259" key="12">
    <source>
        <dbReference type="Pfam" id="PF22421"/>
    </source>
</evidence>
<sequence>MRTFTAFTRQWTSNPSRVNFQKHATALRFTSSVAAHVNRNPVLELQKRGLVAAMTSADLINHVDKGPTAIYCGVDPTASSLHLGNLVTLLGLLHFHIKGHTTIGLVGGATGSIGDPSGKSTERQPMSAATLAKNVAGIDAQFQQFFKRGRAYAERRGYSIQGSSGGHVKVVNNKTWFGKLSALDFLADIGRYARVGTMIARDSVKSRLESPQGISFTEFSYQLLQAYDFWHLYHEDGCRIQLGGSDQWGNITAGIDLIHKKKKTAKEQVIIESSKDGHGTIADSAYGLTIPLLTTATGEKFGKSAGNAVWLDERMTSLFDFYQFFVKTADADVERYLHYFTLLNTDQIQAVMNEHNTEPEKRHAQHTLARETTELVHGVDAVPKALLATHVLFGSSLDKLKGQELIDAFEHDSRMISLTKSDIMDMSVDRVAVESGLCSSKSEAKKLIKSGGFYINNVKMTDTTYHIVERDWIDGAVCVLRSGKSNYKLLKAAVPASN</sequence>